<protein>
    <submittedName>
        <fullName evidence="1">Uncharacterized protein</fullName>
    </submittedName>
</protein>
<dbReference type="PANTHER" id="PTHR45865">
    <property type="entry name" value="E3 UBIQUITIN-PROTEIN LIGASE SHPRH FAMILY MEMBER"/>
    <property type="match status" value="1"/>
</dbReference>
<sequence length="206" mass="23325">MGISNQEVKRVILHFSSVEKFFYDRQFDITSEAVNSWTEAKGPNWLYHTQQKLRAACCHLQCKRSRWSCLQSAWIKDASTVLSMDETLEKLIDDAKVKCEEAQRIVILHTIGLAGLTNLKDGELSLYIADSKASPAEIIGKSVLIGSVSAWIKRPFIMVRQSWQDSDESLSEVWANIDFAGMPKKVTSLKFRHILFSELQGQNTGN</sequence>
<evidence type="ECO:0000313" key="1">
    <source>
        <dbReference type="EMBL" id="KAL3777623.1"/>
    </source>
</evidence>
<evidence type="ECO:0000313" key="2">
    <source>
        <dbReference type="Proteomes" id="UP001530315"/>
    </source>
</evidence>
<keyword evidence="2" id="KW-1185">Reference proteome</keyword>
<dbReference type="InterPro" id="IPR052583">
    <property type="entry name" value="ATP-helicase/E3_Ub-Ligase"/>
</dbReference>
<dbReference type="PANTHER" id="PTHR45865:SF1">
    <property type="entry name" value="E3 UBIQUITIN-PROTEIN LIGASE SHPRH"/>
    <property type="match status" value="1"/>
</dbReference>
<dbReference type="AlphaFoldDB" id="A0ABD3NQP4"/>
<dbReference type="EMBL" id="JALLAZ020001274">
    <property type="protein sequence ID" value="KAL3777623.1"/>
    <property type="molecule type" value="Genomic_DNA"/>
</dbReference>
<organism evidence="1 2">
    <name type="scientific">Stephanodiscus triporus</name>
    <dbReference type="NCBI Taxonomy" id="2934178"/>
    <lineage>
        <taxon>Eukaryota</taxon>
        <taxon>Sar</taxon>
        <taxon>Stramenopiles</taxon>
        <taxon>Ochrophyta</taxon>
        <taxon>Bacillariophyta</taxon>
        <taxon>Coscinodiscophyceae</taxon>
        <taxon>Thalassiosirophycidae</taxon>
        <taxon>Stephanodiscales</taxon>
        <taxon>Stephanodiscaceae</taxon>
        <taxon>Stephanodiscus</taxon>
    </lineage>
</organism>
<name>A0ABD3NQP4_9STRA</name>
<gene>
    <name evidence="1" type="ORF">ACHAW5_006774</name>
</gene>
<dbReference type="Proteomes" id="UP001530315">
    <property type="component" value="Unassembled WGS sequence"/>
</dbReference>
<comment type="caution">
    <text evidence="1">The sequence shown here is derived from an EMBL/GenBank/DDBJ whole genome shotgun (WGS) entry which is preliminary data.</text>
</comment>
<accession>A0ABD3NQP4</accession>
<reference evidence="1 2" key="1">
    <citation type="submission" date="2024-10" db="EMBL/GenBank/DDBJ databases">
        <title>Updated reference genomes for cyclostephanoid diatoms.</title>
        <authorList>
            <person name="Roberts W.R."/>
            <person name="Alverson A.J."/>
        </authorList>
    </citation>
    <scope>NUCLEOTIDE SEQUENCE [LARGE SCALE GENOMIC DNA]</scope>
    <source>
        <strain evidence="1 2">AJA276-08</strain>
    </source>
</reference>
<proteinExistence type="predicted"/>